<name>M7YNL0_TRIUA</name>
<dbReference type="OMA" id="LANISQM"/>
<gene>
    <name evidence="1" type="ORF">TRIUR3_24863</name>
</gene>
<accession>M7YNL0</accession>
<dbReference type="AlphaFoldDB" id="M7YNL0"/>
<dbReference type="PANTHER" id="PTHR34835">
    <property type="entry name" value="OS07G0283600 PROTEIN-RELATED"/>
    <property type="match status" value="1"/>
</dbReference>
<organism evidence="1">
    <name type="scientific">Triticum urartu</name>
    <name type="common">Red wild einkorn</name>
    <name type="synonym">Crithodium urartu</name>
    <dbReference type="NCBI Taxonomy" id="4572"/>
    <lineage>
        <taxon>Eukaryota</taxon>
        <taxon>Viridiplantae</taxon>
        <taxon>Streptophyta</taxon>
        <taxon>Embryophyta</taxon>
        <taxon>Tracheophyta</taxon>
        <taxon>Spermatophyta</taxon>
        <taxon>Magnoliopsida</taxon>
        <taxon>Liliopsida</taxon>
        <taxon>Poales</taxon>
        <taxon>Poaceae</taxon>
        <taxon>BOP clade</taxon>
        <taxon>Pooideae</taxon>
        <taxon>Triticodae</taxon>
        <taxon>Triticeae</taxon>
        <taxon>Triticinae</taxon>
        <taxon>Triticum</taxon>
    </lineage>
</organism>
<dbReference type="EMBL" id="KD248447">
    <property type="protein sequence ID" value="EMS48962.1"/>
    <property type="molecule type" value="Genomic_DNA"/>
</dbReference>
<sequence length="238" mass="26566">MVINRVENSEQSPEDWNSDGDGSGCSTGVAGTPCFTSRLSLLKAGSVIAQFNEFKRQLVRETGFGGMLELKSWQKINLKYSAFLMDRVDLDSCSLNLEAQEESTETKKDCFKIAFVIFIIGHVLAPTAKHDYISVDFWAALNDVSKIKDWNWGVFVLDMLELGVLNKPQGVTPRIGLYDYESMKKMLEQITVNFPGGEVTFNGGKSAQKLGMILRQQNAHGLANISQMRQAFQSNMFT</sequence>
<evidence type="ECO:0000313" key="1">
    <source>
        <dbReference type="EMBL" id="EMS48962.1"/>
    </source>
</evidence>
<evidence type="ECO:0008006" key="2">
    <source>
        <dbReference type="Google" id="ProtNLM"/>
    </source>
</evidence>
<dbReference type="PANTHER" id="PTHR34835:SF63">
    <property type="entry name" value="AMINOTRANSFERASE-LIKE PLANT MOBILE DOMAIN-CONTAINING PROTEIN"/>
    <property type="match status" value="1"/>
</dbReference>
<protein>
    <recommendedName>
        <fullName evidence="2">Aminotransferase-like plant mobile domain-containing protein</fullName>
    </recommendedName>
</protein>
<dbReference type="STRING" id="4572.M7YNL0"/>
<proteinExistence type="predicted"/>
<reference evidence="1" key="1">
    <citation type="journal article" date="2013" name="Nature">
        <title>Draft genome of the wheat A-genome progenitor Triticum urartu.</title>
        <authorList>
            <person name="Ling H.Q."/>
            <person name="Zhao S."/>
            <person name="Liu D."/>
            <person name="Wang J."/>
            <person name="Sun H."/>
            <person name="Zhang C."/>
            <person name="Fan H."/>
            <person name="Li D."/>
            <person name="Dong L."/>
            <person name="Tao Y."/>
            <person name="Gao C."/>
            <person name="Wu H."/>
            <person name="Li Y."/>
            <person name="Cui Y."/>
            <person name="Guo X."/>
            <person name="Zheng S."/>
            <person name="Wang B."/>
            <person name="Yu K."/>
            <person name="Liang Q."/>
            <person name="Yang W."/>
            <person name="Lou X."/>
            <person name="Chen J."/>
            <person name="Feng M."/>
            <person name="Jian J."/>
            <person name="Zhang X."/>
            <person name="Luo G."/>
            <person name="Jiang Y."/>
            <person name="Liu J."/>
            <person name="Wang Z."/>
            <person name="Sha Y."/>
            <person name="Zhang B."/>
            <person name="Wu H."/>
            <person name="Tang D."/>
            <person name="Shen Q."/>
            <person name="Xue P."/>
            <person name="Zou S."/>
            <person name="Wang X."/>
            <person name="Liu X."/>
            <person name="Wang F."/>
            <person name="Yang Y."/>
            <person name="An X."/>
            <person name="Dong Z."/>
            <person name="Zhang K."/>
            <person name="Zhang X."/>
            <person name="Luo M.C."/>
            <person name="Dvorak J."/>
            <person name="Tong Y."/>
            <person name="Wang J."/>
            <person name="Yang H."/>
            <person name="Li Z."/>
            <person name="Wang D."/>
            <person name="Zhang A."/>
            <person name="Wang J."/>
        </authorList>
    </citation>
    <scope>NUCLEOTIDE SEQUENCE</scope>
</reference>